<name>U6M7H1_EIMMA</name>
<proteinExistence type="predicted"/>
<reference evidence="2" key="1">
    <citation type="submission" date="2013-10" db="EMBL/GenBank/DDBJ databases">
        <title>Genomic analysis of the causative agents of coccidiosis in chickens.</title>
        <authorList>
            <person name="Reid A.J."/>
            <person name="Blake D."/>
            <person name="Billington K."/>
            <person name="Browne H."/>
            <person name="Dunn M."/>
            <person name="Hung S."/>
            <person name="Kawahara F."/>
            <person name="Miranda-Saavedra D."/>
            <person name="Mourier T."/>
            <person name="Nagra H."/>
            <person name="Otto T.D."/>
            <person name="Rawlings N."/>
            <person name="Sanchez A."/>
            <person name="Sanders M."/>
            <person name="Subramaniam C."/>
            <person name="Tay Y."/>
            <person name="Dear P."/>
            <person name="Doerig C."/>
            <person name="Gruber A."/>
            <person name="Parkinson J."/>
            <person name="Shirley M."/>
            <person name="Wan K.L."/>
            <person name="Berriman M."/>
            <person name="Tomley F."/>
            <person name="Pain A."/>
        </authorList>
    </citation>
    <scope>NUCLEOTIDE SEQUENCE [LARGE SCALE GENOMIC DNA]</scope>
    <source>
        <strain evidence="2">Weybridge</strain>
    </source>
</reference>
<keyword evidence="1" id="KW-0472">Membrane</keyword>
<gene>
    <name evidence="2" type="ORF">EMWEY_00010190</name>
</gene>
<reference evidence="2" key="2">
    <citation type="submission" date="2013-10" db="EMBL/GenBank/DDBJ databases">
        <authorList>
            <person name="Aslett M."/>
        </authorList>
    </citation>
    <scope>NUCLEOTIDE SEQUENCE [LARGE SCALE GENOMIC DNA]</scope>
    <source>
        <strain evidence="2">Weybridge</strain>
    </source>
</reference>
<feature type="transmembrane region" description="Helical" evidence="1">
    <location>
        <begin position="9"/>
        <end position="33"/>
    </location>
</feature>
<evidence type="ECO:0000256" key="1">
    <source>
        <dbReference type="SAM" id="Phobius"/>
    </source>
</evidence>
<organism evidence="2 3">
    <name type="scientific">Eimeria maxima</name>
    <name type="common">Coccidian parasite</name>
    <dbReference type="NCBI Taxonomy" id="5804"/>
    <lineage>
        <taxon>Eukaryota</taxon>
        <taxon>Sar</taxon>
        <taxon>Alveolata</taxon>
        <taxon>Apicomplexa</taxon>
        <taxon>Conoidasida</taxon>
        <taxon>Coccidia</taxon>
        <taxon>Eucoccidiorida</taxon>
        <taxon>Eimeriorina</taxon>
        <taxon>Eimeriidae</taxon>
        <taxon>Eimeria</taxon>
    </lineage>
</organism>
<dbReference type="VEuPathDB" id="ToxoDB:EMWEY_00010190"/>
<keyword evidence="1" id="KW-0812">Transmembrane</keyword>
<dbReference type="RefSeq" id="XP_013334243.1">
    <property type="nucleotide sequence ID" value="XM_013478789.1"/>
</dbReference>
<accession>U6M7H1</accession>
<keyword evidence="1" id="KW-1133">Transmembrane helix</keyword>
<dbReference type="AlphaFoldDB" id="U6M7H1"/>
<protein>
    <submittedName>
        <fullName evidence="2">Uncharacterized protein</fullName>
    </submittedName>
</protein>
<dbReference type="OrthoDB" id="345699at2759"/>
<keyword evidence="3" id="KW-1185">Reference proteome</keyword>
<dbReference type="PROSITE" id="PS51257">
    <property type="entry name" value="PROKAR_LIPOPROTEIN"/>
    <property type="match status" value="1"/>
</dbReference>
<dbReference type="GeneID" id="25335005"/>
<evidence type="ECO:0000313" key="2">
    <source>
        <dbReference type="EMBL" id="CDJ57595.1"/>
    </source>
</evidence>
<evidence type="ECO:0000313" key="3">
    <source>
        <dbReference type="Proteomes" id="UP000030763"/>
    </source>
</evidence>
<dbReference type="EMBL" id="HG719331">
    <property type="protein sequence ID" value="CDJ57595.1"/>
    <property type="molecule type" value="Genomic_DNA"/>
</dbReference>
<sequence length="121" mass="13435">MVRPIVSTLFYIFMAASLYGCARYCAFTLAPYLPDEVAVAVVRLLMAVDRALLTLWSSVGVLSNWLLWALDGLLSSLVWPSLEDLKSAASHPTHRSLLNDLLVKVKDMAHHLPDAVPHTEF</sequence>
<dbReference type="Proteomes" id="UP000030763">
    <property type="component" value="Unassembled WGS sequence"/>
</dbReference>